<accession>A0A1H6EMU8</accession>
<gene>
    <name evidence="1" type="ORF">SAMN05444920_112295</name>
</gene>
<evidence type="ECO:0000313" key="2">
    <source>
        <dbReference type="Proteomes" id="UP000236732"/>
    </source>
</evidence>
<evidence type="ECO:0000313" key="1">
    <source>
        <dbReference type="EMBL" id="SEG99220.1"/>
    </source>
</evidence>
<keyword evidence="2" id="KW-1185">Reference proteome</keyword>
<dbReference type="OrthoDB" id="3543074at2"/>
<reference evidence="1 2" key="1">
    <citation type="submission" date="2016-10" db="EMBL/GenBank/DDBJ databases">
        <authorList>
            <person name="de Groot N.N."/>
        </authorList>
    </citation>
    <scope>NUCLEOTIDE SEQUENCE [LARGE SCALE GENOMIC DNA]</scope>
    <source>
        <strain evidence="1 2">CGMCC 4.7037</strain>
    </source>
</reference>
<dbReference type="AlphaFoldDB" id="A0A1H6EMU8"/>
<organism evidence="1 2">
    <name type="scientific">Nonomuraea solani</name>
    <dbReference type="NCBI Taxonomy" id="1144553"/>
    <lineage>
        <taxon>Bacteria</taxon>
        <taxon>Bacillati</taxon>
        <taxon>Actinomycetota</taxon>
        <taxon>Actinomycetes</taxon>
        <taxon>Streptosporangiales</taxon>
        <taxon>Streptosporangiaceae</taxon>
        <taxon>Nonomuraea</taxon>
    </lineage>
</organism>
<sequence>MPSTAVPTPVCTGDPLNLAGNAHAWSEFGEDGRGTLYRCDVCGVTDLT</sequence>
<dbReference type="EMBL" id="FNVT01000012">
    <property type="protein sequence ID" value="SEG99220.1"/>
    <property type="molecule type" value="Genomic_DNA"/>
</dbReference>
<name>A0A1H6EMU8_9ACTN</name>
<proteinExistence type="predicted"/>
<dbReference type="Proteomes" id="UP000236732">
    <property type="component" value="Unassembled WGS sequence"/>
</dbReference>
<dbReference type="RefSeq" id="WP_160150510.1">
    <property type="nucleotide sequence ID" value="NZ_FNVT01000012.1"/>
</dbReference>
<protein>
    <submittedName>
        <fullName evidence="1">Uncharacterized protein</fullName>
    </submittedName>
</protein>